<keyword evidence="2 6" id="KW-0694">RNA-binding</keyword>
<comment type="similarity">
    <text evidence="6">Belongs to the bacterial ribosomal protein bL21 family.</text>
</comment>
<dbReference type="Pfam" id="PF00829">
    <property type="entry name" value="Ribosomal_L21p"/>
    <property type="match status" value="1"/>
</dbReference>
<sequence>MKYAVVEIKGKQYKVEEGGEYLVDLHSEKEEINSRVLLYKDGKLVSIGKPYLGKINIKVKKLENVKGNKIHIMKYKAKSRYRRKTGFRSKYSRILVEKIA</sequence>
<dbReference type="SUPFAM" id="SSF141091">
    <property type="entry name" value="L21p-like"/>
    <property type="match status" value="1"/>
</dbReference>
<name>A0A1F8BC15_9BACT</name>
<dbReference type="GO" id="GO:0005737">
    <property type="term" value="C:cytoplasm"/>
    <property type="evidence" value="ECO:0007669"/>
    <property type="project" value="UniProtKB-ARBA"/>
</dbReference>
<dbReference type="GO" id="GO:0005840">
    <property type="term" value="C:ribosome"/>
    <property type="evidence" value="ECO:0007669"/>
    <property type="project" value="UniProtKB-KW"/>
</dbReference>
<dbReference type="EMBL" id="MGHF01000035">
    <property type="protein sequence ID" value="OGM61597.1"/>
    <property type="molecule type" value="Genomic_DNA"/>
</dbReference>
<evidence type="ECO:0000256" key="2">
    <source>
        <dbReference type="ARBA" id="ARBA00022884"/>
    </source>
</evidence>
<keyword evidence="3 6" id="KW-0689">Ribosomal protein</keyword>
<evidence type="ECO:0000256" key="4">
    <source>
        <dbReference type="ARBA" id="ARBA00023274"/>
    </source>
</evidence>
<dbReference type="InterPro" id="IPR028909">
    <property type="entry name" value="bL21-like"/>
</dbReference>
<evidence type="ECO:0000313" key="8">
    <source>
        <dbReference type="Proteomes" id="UP000177082"/>
    </source>
</evidence>
<dbReference type="AlphaFoldDB" id="A0A1F8BC15"/>
<protein>
    <recommendedName>
        <fullName evidence="5 6">50S ribosomal protein L21</fullName>
    </recommendedName>
</protein>
<evidence type="ECO:0000313" key="7">
    <source>
        <dbReference type="EMBL" id="OGM61597.1"/>
    </source>
</evidence>
<evidence type="ECO:0000256" key="3">
    <source>
        <dbReference type="ARBA" id="ARBA00022980"/>
    </source>
</evidence>
<dbReference type="NCBIfam" id="TIGR00061">
    <property type="entry name" value="L21"/>
    <property type="match status" value="1"/>
</dbReference>
<organism evidence="7 8">
    <name type="scientific">Candidatus Woesebacteria bacterium RIFCSPLOWO2_01_FULL_39_21</name>
    <dbReference type="NCBI Taxonomy" id="1802519"/>
    <lineage>
        <taxon>Bacteria</taxon>
        <taxon>Candidatus Woeseibacteriota</taxon>
    </lineage>
</organism>
<dbReference type="GO" id="GO:0019843">
    <property type="term" value="F:rRNA binding"/>
    <property type="evidence" value="ECO:0007669"/>
    <property type="project" value="UniProtKB-KW"/>
</dbReference>
<evidence type="ECO:0000256" key="1">
    <source>
        <dbReference type="ARBA" id="ARBA00022730"/>
    </source>
</evidence>
<evidence type="ECO:0000256" key="6">
    <source>
        <dbReference type="RuleBase" id="RU000562"/>
    </source>
</evidence>
<comment type="caution">
    <text evidence="7">The sequence shown here is derived from an EMBL/GenBank/DDBJ whole genome shotgun (WGS) entry which is preliminary data.</text>
</comment>
<dbReference type="STRING" id="1802519.A2961_04015"/>
<gene>
    <name evidence="7" type="ORF">A2961_04015</name>
</gene>
<accession>A0A1F8BC15</accession>
<dbReference type="GO" id="GO:1990904">
    <property type="term" value="C:ribonucleoprotein complex"/>
    <property type="evidence" value="ECO:0007669"/>
    <property type="project" value="UniProtKB-KW"/>
</dbReference>
<dbReference type="GO" id="GO:0003735">
    <property type="term" value="F:structural constituent of ribosome"/>
    <property type="evidence" value="ECO:0007669"/>
    <property type="project" value="InterPro"/>
</dbReference>
<comment type="function">
    <text evidence="6">This protein binds to 23S rRNA in the presence of protein L20.</text>
</comment>
<proteinExistence type="inferred from homology"/>
<dbReference type="PANTHER" id="PTHR21349:SF7">
    <property type="entry name" value="LARGE RIBOSOMAL SUBUNIT PROTEIN BL21C"/>
    <property type="match status" value="1"/>
</dbReference>
<dbReference type="GO" id="GO:0006412">
    <property type="term" value="P:translation"/>
    <property type="evidence" value="ECO:0007669"/>
    <property type="project" value="InterPro"/>
</dbReference>
<dbReference type="PANTHER" id="PTHR21349">
    <property type="entry name" value="50S RIBOSOMAL PROTEIN L21"/>
    <property type="match status" value="1"/>
</dbReference>
<keyword evidence="1 6" id="KW-0699">rRNA-binding</keyword>
<reference evidence="7 8" key="1">
    <citation type="journal article" date="2016" name="Nat. Commun.">
        <title>Thousands of microbial genomes shed light on interconnected biogeochemical processes in an aquifer system.</title>
        <authorList>
            <person name="Anantharaman K."/>
            <person name="Brown C.T."/>
            <person name="Hug L.A."/>
            <person name="Sharon I."/>
            <person name="Castelle C.J."/>
            <person name="Probst A.J."/>
            <person name="Thomas B.C."/>
            <person name="Singh A."/>
            <person name="Wilkins M.J."/>
            <person name="Karaoz U."/>
            <person name="Brodie E.L."/>
            <person name="Williams K.H."/>
            <person name="Hubbard S.S."/>
            <person name="Banfield J.F."/>
        </authorList>
    </citation>
    <scope>NUCLEOTIDE SEQUENCE [LARGE SCALE GENOMIC DNA]</scope>
</reference>
<dbReference type="InterPro" id="IPR036164">
    <property type="entry name" value="bL21-like_sf"/>
</dbReference>
<evidence type="ECO:0000256" key="5">
    <source>
        <dbReference type="ARBA" id="ARBA00035483"/>
    </source>
</evidence>
<dbReference type="Proteomes" id="UP000177082">
    <property type="component" value="Unassembled WGS sequence"/>
</dbReference>
<dbReference type="InterPro" id="IPR001787">
    <property type="entry name" value="Ribosomal_bL21"/>
</dbReference>
<keyword evidence="4 6" id="KW-0687">Ribonucleoprotein</keyword>